<evidence type="ECO:0000313" key="2">
    <source>
        <dbReference type="Proteomes" id="UP000006620"/>
    </source>
</evidence>
<dbReference type="Proteomes" id="UP000006620">
    <property type="component" value="Chromosome"/>
</dbReference>
<reference evidence="1 2" key="2">
    <citation type="journal article" date="2013" name="Genome Announc.">
        <title>Genome Sequence of Growth-Improving Paenibacillus mucilaginosus Strain KNP414.</title>
        <authorList>
            <person name="Lu J.J."/>
            <person name="Wang J.F."/>
            <person name="Hu X.F."/>
        </authorList>
    </citation>
    <scope>NUCLEOTIDE SEQUENCE [LARGE SCALE GENOMIC DNA]</scope>
    <source>
        <strain evidence="1 2">KNP414</strain>
    </source>
</reference>
<dbReference type="EMBL" id="CP002869">
    <property type="protein sequence ID" value="AEI39769.1"/>
    <property type="molecule type" value="Genomic_DNA"/>
</dbReference>
<dbReference type="AlphaFoldDB" id="F8FF69"/>
<reference evidence="2" key="1">
    <citation type="submission" date="2011-06" db="EMBL/GenBank/DDBJ databases">
        <title>Complete genome sequence of Paenibacillus mucilaginosus KNP414.</title>
        <authorList>
            <person name="Wang J."/>
            <person name="Hu S."/>
            <person name="Hu X."/>
            <person name="Zhang B."/>
            <person name="Dong D."/>
            <person name="Zhang S."/>
            <person name="Zhao K."/>
            <person name="Wu D."/>
        </authorList>
    </citation>
    <scope>NUCLEOTIDE SEQUENCE [LARGE SCALE GENOMIC DNA]</scope>
    <source>
        <strain evidence="2">KNP414</strain>
    </source>
</reference>
<dbReference type="HOGENOM" id="CLU_2845661_0_0_9"/>
<evidence type="ECO:0000313" key="1">
    <source>
        <dbReference type="EMBL" id="AEI39769.1"/>
    </source>
</evidence>
<name>F8FF69_PAEMK</name>
<dbReference type="KEGG" id="pms:KNP414_01202"/>
<protein>
    <submittedName>
        <fullName evidence="1">Uncharacterized protein</fullName>
    </submittedName>
</protein>
<accession>F8FF69</accession>
<dbReference type="PATRIC" id="fig|1036673.3.peg.1046"/>
<proteinExistence type="predicted"/>
<organism evidence="1 2">
    <name type="scientific">Paenibacillus mucilaginosus (strain KNP414)</name>
    <dbReference type="NCBI Taxonomy" id="1036673"/>
    <lineage>
        <taxon>Bacteria</taxon>
        <taxon>Bacillati</taxon>
        <taxon>Bacillota</taxon>
        <taxon>Bacilli</taxon>
        <taxon>Bacillales</taxon>
        <taxon>Paenibacillaceae</taxon>
        <taxon>Paenibacillus</taxon>
    </lineage>
</organism>
<dbReference type="RefSeq" id="WP_013914931.1">
    <property type="nucleotide sequence ID" value="NC_015690.1"/>
</dbReference>
<gene>
    <name evidence="1" type="ordered locus">KNP414_01202</name>
</gene>
<sequence>MSAEVQEHAERIDRLLKGDRQVVLAARIHGLILGVRNKELTIEDVTRFTNIEREQLLRMMENEGGRTDATASGNCG</sequence>